<keyword evidence="5" id="KW-1185">Reference proteome</keyword>
<dbReference type="SUPFAM" id="SSF55073">
    <property type="entry name" value="Nucleotide cyclase"/>
    <property type="match status" value="1"/>
</dbReference>
<dbReference type="Proteomes" id="UP000568664">
    <property type="component" value="Unassembled WGS sequence"/>
</dbReference>
<gene>
    <name evidence="4" type="ORF">HII17_03580</name>
</gene>
<dbReference type="EC" id="2.7.7.65" evidence="1"/>
<dbReference type="InterPro" id="IPR043128">
    <property type="entry name" value="Rev_trsase/Diguanyl_cyclase"/>
</dbReference>
<name>A0A7Y0Q532_9GAMM</name>
<organism evidence="4 5">
    <name type="scientific">Thalassotalea algicola</name>
    <dbReference type="NCBI Taxonomy" id="2716224"/>
    <lineage>
        <taxon>Bacteria</taxon>
        <taxon>Pseudomonadati</taxon>
        <taxon>Pseudomonadota</taxon>
        <taxon>Gammaproteobacteria</taxon>
        <taxon>Alteromonadales</taxon>
        <taxon>Colwelliaceae</taxon>
        <taxon>Thalassotalea</taxon>
    </lineage>
</organism>
<dbReference type="SMART" id="SM00267">
    <property type="entry name" value="GGDEF"/>
    <property type="match status" value="1"/>
</dbReference>
<evidence type="ECO:0000256" key="2">
    <source>
        <dbReference type="SAM" id="Coils"/>
    </source>
</evidence>
<comment type="caution">
    <text evidence="4">The sequence shown here is derived from an EMBL/GenBank/DDBJ whole genome shotgun (WGS) entry which is preliminary data.</text>
</comment>
<feature type="domain" description="GGDEF" evidence="3">
    <location>
        <begin position="202"/>
        <end position="335"/>
    </location>
</feature>
<feature type="coiled-coil region" evidence="2">
    <location>
        <begin position="128"/>
        <end position="166"/>
    </location>
</feature>
<dbReference type="AlphaFoldDB" id="A0A7Y0Q532"/>
<dbReference type="GO" id="GO:1902201">
    <property type="term" value="P:negative regulation of bacterial-type flagellum-dependent cell motility"/>
    <property type="evidence" value="ECO:0007669"/>
    <property type="project" value="TreeGrafter"/>
</dbReference>
<evidence type="ECO:0000313" key="4">
    <source>
        <dbReference type="EMBL" id="NMP30634.1"/>
    </source>
</evidence>
<evidence type="ECO:0000313" key="5">
    <source>
        <dbReference type="Proteomes" id="UP000568664"/>
    </source>
</evidence>
<sequence>MKHHDSIAQAEAKMTKALKQLAKWQLSAAPINYAIAYEYISEKNIPLITKIDQHLFNHQHLDNFIIEETYQQYILGQSEFRDEMFDDVDKVTNQVKDTCLQSTVQSQQFLENVENNVGVISNGNDEQQQQAINQLKQAALKFKQQQQKLTEQLLAAQQKTNALKHEFAAARKEIYLDPITRLYNKKALTKHFEAWVTEAPDRQIAAVVINVDHFKDFNEKFGSLIGDVILSKIANKVSNYVGESGLPVRTGNEEFLILLPDVEMNIAGEIAEKIRQGVEKIRFISSKSGIRLPQMTISLGVSEFQRRETLNTLVKRTKKALFCAQDGGRNKVAIA</sequence>
<dbReference type="RefSeq" id="WP_169073923.1">
    <property type="nucleotide sequence ID" value="NZ_JABBXH010000001.1"/>
</dbReference>
<dbReference type="EMBL" id="JABBXH010000001">
    <property type="protein sequence ID" value="NMP30634.1"/>
    <property type="molecule type" value="Genomic_DNA"/>
</dbReference>
<dbReference type="CDD" id="cd01949">
    <property type="entry name" value="GGDEF"/>
    <property type="match status" value="1"/>
</dbReference>
<dbReference type="GO" id="GO:0052621">
    <property type="term" value="F:diguanylate cyclase activity"/>
    <property type="evidence" value="ECO:0007669"/>
    <property type="project" value="UniProtKB-EC"/>
</dbReference>
<dbReference type="GO" id="GO:0005886">
    <property type="term" value="C:plasma membrane"/>
    <property type="evidence" value="ECO:0007669"/>
    <property type="project" value="TreeGrafter"/>
</dbReference>
<dbReference type="InterPro" id="IPR000160">
    <property type="entry name" value="GGDEF_dom"/>
</dbReference>
<protein>
    <recommendedName>
        <fullName evidence="1">diguanylate cyclase</fullName>
        <ecNumber evidence="1">2.7.7.65</ecNumber>
    </recommendedName>
</protein>
<dbReference type="PROSITE" id="PS50887">
    <property type="entry name" value="GGDEF"/>
    <property type="match status" value="1"/>
</dbReference>
<evidence type="ECO:0000256" key="1">
    <source>
        <dbReference type="ARBA" id="ARBA00012528"/>
    </source>
</evidence>
<dbReference type="Pfam" id="PF00990">
    <property type="entry name" value="GGDEF"/>
    <property type="match status" value="1"/>
</dbReference>
<dbReference type="Gene3D" id="3.30.70.270">
    <property type="match status" value="1"/>
</dbReference>
<dbReference type="PANTHER" id="PTHR45138">
    <property type="entry name" value="REGULATORY COMPONENTS OF SENSORY TRANSDUCTION SYSTEM"/>
    <property type="match status" value="1"/>
</dbReference>
<evidence type="ECO:0000259" key="3">
    <source>
        <dbReference type="PROSITE" id="PS50887"/>
    </source>
</evidence>
<dbReference type="InterPro" id="IPR050469">
    <property type="entry name" value="Diguanylate_Cyclase"/>
</dbReference>
<dbReference type="NCBIfam" id="TIGR00254">
    <property type="entry name" value="GGDEF"/>
    <property type="match status" value="1"/>
</dbReference>
<dbReference type="InterPro" id="IPR029787">
    <property type="entry name" value="Nucleotide_cyclase"/>
</dbReference>
<accession>A0A7Y0Q532</accession>
<reference evidence="4 5" key="1">
    <citation type="submission" date="2020-04" db="EMBL/GenBank/DDBJ databases">
        <title>Thalassotalea sp. M1531, isolated from the surface of marine red alga.</title>
        <authorList>
            <person name="Pang L."/>
            <person name="Lu D.-C."/>
        </authorList>
    </citation>
    <scope>NUCLEOTIDE SEQUENCE [LARGE SCALE GENOMIC DNA]</scope>
    <source>
        <strain evidence="4 5">M1531</strain>
    </source>
</reference>
<dbReference type="PANTHER" id="PTHR45138:SF2">
    <property type="entry name" value="DIGUANYLATE CYCLASE VDCA"/>
    <property type="match status" value="1"/>
</dbReference>
<dbReference type="GO" id="GO:0043709">
    <property type="term" value="P:cell adhesion involved in single-species biofilm formation"/>
    <property type="evidence" value="ECO:0007669"/>
    <property type="project" value="TreeGrafter"/>
</dbReference>
<keyword evidence="2" id="KW-0175">Coiled coil</keyword>
<proteinExistence type="predicted"/>